<dbReference type="EMBL" id="WSRQ01000058">
    <property type="protein sequence ID" value="MVX66470.1"/>
    <property type="molecule type" value="Genomic_DNA"/>
</dbReference>
<dbReference type="PANTHER" id="PTHR46098">
    <property type="entry name" value="TRNA (CYTOSINE(38)-C(5))-METHYLTRANSFERASE"/>
    <property type="match status" value="1"/>
</dbReference>
<feature type="active site" evidence="5">
    <location>
        <position position="114"/>
    </location>
</feature>
<dbReference type="PRINTS" id="PR00105">
    <property type="entry name" value="C5METTRFRASE"/>
</dbReference>
<accession>A0A964RRN9</accession>
<evidence type="ECO:0000256" key="4">
    <source>
        <dbReference type="ARBA" id="ARBA00022747"/>
    </source>
</evidence>
<keyword evidence="3 5" id="KW-0949">S-adenosyl-L-methionine</keyword>
<dbReference type="InterPro" id="IPR050750">
    <property type="entry name" value="C5-MTase"/>
</dbReference>
<sequence>MIKLGTAFSGIGAIEHALDRLEIPHTIEFACDNGERKLKSSIEEISSAVDGMSDAEKNAYIAALYEKECGVNQVEKTYRANFKIHNDLFYQDVRLLDGKKFEGKIDLFVGGSPCQSFSIAGKRKGLDEARGTLFYDYARLVSEIKPKVFIYENVTGMLNHDGGRTWGIISEIFDDLSYHWTYWVLNAKDYGLPQNRRRIFVVGFHHDFKEYFDRLVIPTPITLNGDMSTLLEPYVDNKYYLPEKGFLRVIDPKHKKHVALNGKIARCQVANQQYNWYGDMRFESEVEQKLLDDERIYKGEYNGVFGVARCLTPRECLRLMGFRDDFKVEVIDQHMYRQVGNSIAVDVLIAIMNQILKTEIFDNDGK</sequence>
<keyword evidence="1 5" id="KW-0489">Methyltransferase</keyword>
<dbReference type="GO" id="GO:0032259">
    <property type="term" value="P:methylation"/>
    <property type="evidence" value="ECO:0007669"/>
    <property type="project" value="UniProtKB-KW"/>
</dbReference>
<keyword evidence="4" id="KW-0680">Restriction system</keyword>
<organism evidence="8 9">
    <name type="scientific">Clostridium chromiireducens</name>
    <dbReference type="NCBI Taxonomy" id="225345"/>
    <lineage>
        <taxon>Bacteria</taxon>
        <taxon>Bacillati</taxon>
        <taxon>Bacillota</taxon>
        <taxon>Clostridia</taxon>
        <taxon>Eubacteriales</taxon>
        <taxon>Clostridiaceae</taxon>
        <taxon>Clostridium</taxon>
    </lineage>
</organism>
<dbReference type="Gene3D" id="3.40.50.150">
    <property type="entry name" value="Vaccinia Virus protein VP39"/>
    <property type="match status" value="1"/>
</dbReference>
<dbReference type="PROSITE" id="PS51679">
    <property type="entry name" value="SAM_MT_C5"/>
    <property type="match status" value="1"/>
</dbReference>
<evidence type="ECO:0000256" key="2">
    <source>
        <dbReference type="ARBA" id="ARBA00022679"/>
    </source>
</evidence>
<dbReference type="InterPro" id="IPR018117">
    <property type="entry name" value="C5_DNA_meth_AS"/>
</dbReference>
<dbReference type="PANTHER" id="PTHR46098:SF1">
    <property type="entry name" value="TRNA (CYTOSINE(38)-C(5))-METHYLTRANSFERASE"/>
    <property type="match status" value="1"/>
</dbReference>
<dbReference type="Gene3D" id="3.90.120.10">
    <property type="entry name" value="DNA Methylase, subunit A, domain 2"/>
    <property type="match status" value="1"/>
</dbReference>
<dbReference type="GO" id="GO:0003886">
    <property type="term" value="F:DNA (cytosine-5-)-methyltransferase activity"/>
    <property type="evidence" value="ECO:0007669"/>
    <property type="project" value="UniProtKB-EC"/>
</dbReference>
<gene>
    <name evidence="8" type="primary">dcm</name>
    <name evidence="8" type="ORF">GKZ28_22605</name>
</gene>
<name>A0A964RRN9_9CLOT</name>
<dbReference type="InterPro" id="IPR001525">
    <property type="entry name" value="C5_MeTfrase"/>
</dbReference>
<dbReference type="Proteomes" id="UP000656077">
    <property type="component" value="Unassembled WGS sequence"/>
</dbReference>
<dbReference type="Pfam" id="PF00145">
    <property type="entry name" value="DNA_methylase"/>
    <property type="match status" value="1"/>
</dbReference>
<dbReference type="NCBIfam" id="TIGR00675">
    <property type="entry name" value="dcm"/>
    <property type="match status" value="1"/>
</dbReference>
<dbReference type="SUPFAM" id="SSF53335">
    <property type="entry name" value="S-adenosyl-L-methionine-dependent methyltransferases"/>
    <property type="match status" value="1"/>
</dbReference>
<keyword evidence="2 5" id="KW-0808">Transferase</keyword>
<proteinExistence type="inferred from homology"/>
<protein>
    <recommendedName>
        <fullName evidence="7">Cytosine-specific methyltransferase</fullName>
        <ecNumber evidence="7">2.1.1.37</ecNumber>
    </recommendedName>
</protein>
<dbReference type="InterPro" id="IPR031303">
    <property type="entry name" value="C5_meth_CS"/>
</dbReference>
<dbReference type="EC" id="2.1.1.37" evidence="7"/>
<comment type="caution">
    <text evidence="8">The sequence shown here is derived from an EMBL/GenBank/DDBJ whole genome shotgun (WGS) entry which is preliminary data.</text>
</comment>
<evidence type="ECO:0000256" key="7">
    <source>
        <dbReference type="RuleBase" id="RU000417"/>
    </source>
</evidence>
<evidence type="ECO:0000256" key="1">
    <source>
        <dbReference type="ARBA" id="ARBA00022603"/>
    </source>
</evidence>
<dbReference type="RefSeq" id="WP_160361020.1">
    <property type="nucleotide sequence ID" value="NZ_WSRQ01000058.1"/>
</dbReference>
<evidence type="ECO:0000256" key="5">
    <source>
        <dbReference type="PROSITE-ProRule" id="PRU01016"/>
    </source>
</evidence>
<evidence type="ECO:0000313" key="8">
    <source>
        <dbReference type="EMBL" id="MVX66470.1"/>
    </source>
</evidence>
<dbReference type="PROSITE" id="PS00095">
    <property type="entry name" value="C5_MTASE_2"/>
    <property type="match status" value="1"/>
</dbReference>
<comment type="similarity">
    <text evidence="5 6">Belongs to the class I-like SAM-binding methyltransferase superfamily. C5-methyltransferase family.</text>
</comment>
<dbReference type="PROSITE" id="PS00094">
    <property type="entry name" value="C5_MTASE_1"/>
    <property type="match status" value="1"/>
</dbReference>
<dbReference type="GO" id="GO:0009307">
    <property type="term" value="P:DNA restriction-modification system"/>
    <property type="evidence" value="ECO:0007669"/>
    <property type="project" value="UniProtKB-KW"/>
</dbReference>
<evidence type="ECO:0000313" key="9">
    <source>
        <dbReference type="Proteomes" id="UP000656077"/>
    </source>
</evidence>
<reference evidence="8" key="1">
    <citation type="submission" date="2019-12" db="EMBL/GenBank/DDBJ databases">
        <title>Microbes associate with the intestines of laboratory mice.</title>
        <authorList>
            <person name="Navarre W."/>
            <person name="Wong E."/>
        </authorList>
    </citation>
    <scope>NUCLEOTIDE SEQUENCE</scope>
    <source>
        <strain evidence="8">NM79_F5</strain>
    </source>
</reference>
<evidence type="ECO:0000256" key="6">
    <source>
        <dbReference type="RuleBase" id="RU000416"/>
    </source>
</evidence>
<comment type="catalytic activity">
    <reaction evidence="7">
        <text>a 2'-deoxycytidine in DNA + S-adenosyl-L-methionine = a 5-methyl-2'-deoxycytidine in DNA + S-adenosyl-L-homocysteine + H(+)</text>
        <dbReference type="Rhea" id="RHEA:13681"/>
        <dbReference type="Rhea" id="RHEA-COMP:11369"/>
        <dbReference type="Rhea" id="RHEA-COMP:11370"/>
        <dbReference type="ChEBI" id="CHEBI:15378"/>
        <dbReference type="ChEBI" id="CHEBI:57856"/>
        <dbReference type="ChEBI" id="CHEBI:59789"/>
        <dbReference type="ChEBI" id="CHEBI:85452"/>
        <dbReference type="ChEBI" id="CHEBI:85454"/>
        <dbReference type="EC" id="2.1.1.37"/>
    </reaction>
</comment>
<evidence type="ECO:0000256" key="3">
    <source>
        <dbReference type="ARBA" id="ARBA00022691"/>
    </source>
</evidence>
<dbReference type="InterPro" id="IPR029063">
    <property type="entry name" value="SAM-dependent_MTases_sf"/>
</dbReference>
<dbReference type="AlphaFoldDB" id="A0A964RRN9"/>